<comment type="caution">
    <text evidence="1">The sequence shown here is derived from an EMBL/GenBank/DDBJ whole genome shotgun (WGS) entry which is preliminary data.</text>
</comment>
<dbReference type="SUPFAM" id="SSF52540">
    <property type="entry name" value="P-loop containing nucleoside triphosphate hydrolases"/>
    <property type="match status" value="1"/>
</dbReference>
<dbReference type="Gene3D" id="3.40.50.300">
    <property type="entry name" value="P-loop containing nucleotide triphosphate hydrolases"/>
    <property type="match status" value="1"/>
</dbReference>
<evidence type="ECO:0000313" key="2">
    <source>
        <dbReference type="Proteomes" id="UP000523139"/>
    </source>
</evidence>
<dbReference type="RefSeq" id="WP_168886099.1">
    <property type="nucleotide sequence ID" value="NZ_JABAHY010000001.1"/>
</dbReference>
<dbReference type="AlphaFoldDB" id="A0A7X8YCN1"/>
<dbReference type="InterPro" id="IPR027417">
    <property type="entry name" value="P-loop_NTPase"/>
</dbReference>
<accession>A0A7X8YCN1</accession>
<name>A0A7X8YCN1_9MICC</name>
<dbReference type="GO" id="GO:0005524">
    <property type="term" value="F:ATP binding"/>
    <property type="evidence" value="ECO:0007669"/>
    <property type="project" value="UniProtKB-KW"/>
</dbReference>
<keyword evidence="1" id="KW-0067">ATP-binding</keyword>
<dbReference type="Pfam" id="PF13671">
    <property type="entry name" value="AAA_33"/>
    <property type="match status" value="1"/>
</dbReference>
<reference evidence="1 2" key="1">
    <citation type="submission" date="2020-04" db="EMBL/GenBank/DDBJ databases">
        <title>Nesterenkonia sp. nov., isolated from marine sediment.</title>
        <authorList>
            <person name="Zhang G."/>
        </authorList>
    </citation>
    <scope>NUCLEOTIDE SEQUENCE [LARGE SCALE GENOMIC DNA]</scope>
    <source>
        <strain evidence="1 2">MY13</strain>
    </source>
</reference>
<proteinExistence type="predicted"/>
<organism evidence="1 2">
    <name type="scientific">Nesterenkonia sedimenti</name>
    <dbReference type="NCBI Taxonomy" id="1463632"/>
    <lineage>
        <taxon>Bacteria</taxon>
        <taxon>Bacillati</taxon>
        <taxon>Actinomycetota</taxon>
        <taxon>Actinomycetes</taxon>
        <taxon>Micrococcales</taxon>
        <taxon>Micrococcaceae</taxon>
        <taxon>Nesterenkonia</taxon>
    </lineage>
</organism>
<evidence type="ECO:0000313" key="1">
    <source>
        <dbReference type="EMBL" id="NLS08605.1"/>
    </source>
</evidence>
<sequence>MPTLLLLNGAPASGKSTLAQLLAEQQRFTLVVDIDTIRGSISGSGWEAEPVEAGLMARRLALGMCSTHLSAGHDVVVPQFLQREEFITELASAAEAVGAEFLEVCLVNSPETAAAQFAARASSEDPNHRAAELLQLAAGASPIEDLYATMLAMVSNRPGTVLVESIPGDIELSLKNLQAALDTGSTGR</sequence>
<keyword evidence="1" id="KW-0547">Nucleotide-binding</keyword>
<dbReference type="EMBL" id="JABAHY010000001">
    <property type="protein sequence ID" value="NLS08605.1"/>
    <property type="molecule type" value="Genomic_DNA"/>
</dbReference>
<gene>
    <name evidence="1" type="ORF">HGQ17_01000</name>
</gene>
<protein>
    <submittedName>
        <fullName evidence="1">ATP-binding protein</fullName>
    </submittedName>
</protein>
<keyword evidence="2" id="KW-1185">Reference proteome</keyword>
<dbReference type="Proteomes" id="UP000523139">
    <property type="component" value="Unassembled WGS sequence"/>
</dbReference>